<feature type="transmembrane region" description="Helical" evidence="1">
    <location>
        <begin position="477"/>
        <end position="502"/>
    </location>
</feature>
<keyword evidence="1" id="KW-1133">Transmembrane helix</keyword>
<feature type="transmembrane region" description="Helical" evidence="1">
    <location>
        <begin position="309"/>
        <end position="330"/>
    </location>
</feature>
<keyword evidence="1" id="KW-0472">Membrane</keyword>
<protein>
    <submittedName>
        <fullName evidence="2">Aminobenzoyl-glutamate transport protein</fullName>
    </submittedName>
</protein>
<evidence type="ECO:0000256" key="1">
    <source>
        <dbReference type="SAM" id="Phobius"/>
    </source>
</evidence>
<feature type="transmembrane region" description="Helical" evidence="1">
    <location>
        <begin position="350"/>
        <end position="371"/>
    </location>
</feature>
<organism evidence="2 3">
    <name type="scientific">Trueperella bonasi</name>
    <dbReference type="NCBI Taxonomy" id="312286"/>
    <lineage>
        <taxon>Bacteria</taxon>
        <taxon>Bacillati</taxon>
        <taxon>Actinomycetota</taxon>
        <taxon>Actinomycetes</taxon>
        <taxon>Actinomycetales</taxon>
        <taxon>Actinomycetaceae</taxon>
        <taxon>Trueperella</taxon>
    </lineage>
</organism>
<dbReference type="InterPro" id="IPR004697">
    <property type="entry name" value="AbgT"/>
</dbReference>
<feature type="transmembrane region" description="Helical" evidence="1">
    <location>
        <begin position="164"/>
        <end position="188"/>
    </location>
</feature>
<feature type="transmembrane region" description="Helical" evidence="1">
    <location>
        <begin position="218"/>
        <end position="235"/>
    </location>
</feature>
<dbReference type="Proteomes" id="UP001243212">
    <property type="component" value="Unassembled WGS sequence"/>
</dbReference>
<evidence type="ECO:0000313" key="3">
    <source>
        <dbReference type="Proteomes" id="UP001243212"/>
    </source>
</evidence>
<feature type="transmembrane region" description="Helical" evidence="1">
    <location>
        <begin position="34"/>
        <end position="54"/>
    </location>
</feature>
<keyword evidence="1" id="KW-0812">Transmembrane</keyword>
<comment type="caution">
    <text evidence="2">The sequence shown here is derived from an EMBL/GenBank/DDBJ whole genome shotgun (WGS) entry which is preliminary data.</text>
</comment>
<dbReference type="EMBL" id="JAUSQX010000001">
    <property type="protein sequence ID" value="MDP9805870.1"/>
    <property type="molecule type" value="Genomic_DNA"/>
</dbReference>
<dbReference type="RefSeq" id="WP_307682125.1">
    <property type="nucleotide sequence ID" value="NZ_JAUSQX010000001.1"/>
</dbReference>
<gene>
    <name evidence="2" type="ORF">J2S70_000452</name>
</gene>
<feature type="transmembrane region" description="Helical" evidence="1">
    <location>
        <begin position="391"/>
        <end position="409"/>
    </location>
</feature>
<name>A0ABT9NES5_9ACTO</name>
<feature type="transmembrane region" description="Helical" evidence="1">
    <location>
        <begin position="89"/>
        <end position="108"/>
    </location>
</feature>
<dbReference type="PANTHER" id="PTHR30282:SF0">
    <property type="entry name" value="P-AMINOBENZOYL-GLUTAMATE TRANSPORT PROTEIN"/>
    <property type="match status" value="1"/>
</dbReference>
<sequence length="514" mass="54970">MSQKSSQEVKQRKGLLNRFLNFVEWTGNKLPDPIVIFFLLCVGVLLLSAVAGLANWSAVHPGTGETLTAVNLLSTDGMRIVIGDSVKNFGAFPPLGMVLIVMLGIGVAERSGWFEVALQNAATSAPKVLIIPSIAFIGLLGNVAGDAAPIVLPPLAAMIFLKMGWHPIAGVALGYASATGGFAANLLLGMSDALVQGFTQPAAELIDPTIETNVAMNWYFIAASVFVLLPVIWVITSKVTIPRLGVYDPSEGEDVGSTSLEITDRQRRANRWAFVSILVMTVLVIAVTIPENSFMRNAETGSITTNSPLMNGIGLLLAIFFFVPGLVYGIKAGTIKKSSDVTRMMTESMAQMASFIVIVFFASQMLAYITASNMGAILAIHGANLLKGQNGIVLIVGIIVISAFINLFIGSASAKWAILAPIFVPMMMLLDYHPAFTQVIYRIGDGFTNPITPMFPYFALVLAVAQRYVKKLGMGTFIATLLPYSIAIGAVWTVMMIIWYVLGLPVGPGGPIYL</sequence>
<feature type="transmembrane region" description="Helical" evidence="1">
    <location>
        <begin position="128"/>
        <end position="152"/>
    </location>
</feature>
<evidence type="ECO:0000313" key="2">
    <source>
        <dbReference type="EMBL" id="MDP9805870.1"/>
    </source>
</evidence>
<reference evidence="2 3" key="1">
    <citation type="submission" date="2023-07" db="EMBL/GenBank/DDBJ databases">
        <title>Sequencing the genomes of 1000 actinobacteria strains.</title>
        <authorList>
            <person name="Klenk H.-P."/>
        </authorList>
    </citation>
    <scope>NUCLEOTIDE SEQUENCE [LARGE SCALE GENOMIC DNA]</scope>
    <source>
        <strain evidence="2 3">DSM 17163</strain>
    </source>
</reference>
<dbReference type="PANTHER" id="PTHR30282">
    <property type="entry name" value="P-AMINOBENZOYL GLUTAMATE TRANSPORTER"/>
    <property type="match status" value="1"/>
</dbReference>
<feature type="transmembrane region" description="Helical" evidence="1">
    <location>
        <begin position="447"/>
        <end position="465"/>
    </location>
</feature>
<keyword evidence="3" id="KW-1185">Reference proteome</keyword>
<feature type="transmembrane region" description="Helical" evidence="1">
    <location>
        <begin position="416"/>
        <end position="435"/>
    </location>
</feature>
<proteinExistence type="predicted"/>
<feature type="transmembrane region" description="Helical" evidence="1">
    <location>
        <begin position="272"/>
        <end position="289"/>
    </location>
</feature>
<accession>A0ABT9NES5</accession>
<dbReference type="Pfam" id="PF03806">
    <property type="entry name" value="ABG_transport"/>
    <property type="match status" value="1"/>
</dbReference>